<dbReference type="PRINTS" id="PR00081">
    <property type="entry name" value="GDHRDH"/>
</dbReference>
<dbReference type="Gene3D" id="3.40.50.720">
    <property type="entry name" value="NAD(P)-binding Rossmann-like Domain"/>
    <property type="match status" value="1"/>
</dbReference>
<evidence type="ECO:0000256" key="3">
    <source>
        <dbReference type="ARBA" id="ARBA00023002"/>
    </source>
</evidence>
<dbReference type="Proteomes" id="UP001642406">
    <property type="component" value="Unassembled WGS sequence"/>
</dbReference>
<evidence type="ECO:0000256" key="2">
    <source>
        <dbReference type="ARBA" id="ARBA00022857"/>
    </source>
</evidence>
<proteinExistence type="inferred from homology"/>
<evidence type="ECO:0000256" key="1">
    <source>
        <dbReference type="ARBA" id="ARBA00006484"/>
    </source>
</evidence>
<keyword evidence="2" id="KW-0521">NADP</keyword>
<dbReference type="InterPro" id="IPR036291">
    <property type="entry name" value="NAD(P)-bd_dom_sf"/>
</dbReference>
<comment type="similarity">
    <text evidence="1 4">Belongs to the short-chain dehydrogenases/reductases (SDR) family.</text>
</comment>
<evidence type="ECO:0000256" key="4">
    <source>
        <dbReference type="RuleBase" id="RU000363"/>
    </source>
</evidence>
<comment type="caution">
    <text evidence="5">The sequence shown here is derived from an EMBL/GenBank/DDBJ whole genome shotgun (WGS) entry which is preliminary data.</text>
</comment>
<name>A0ABP0C9W0_9PEZI</name>
<reference evidence="5 6" key="1">
    <citation type="submission" date="2024-01" db="EMBL/GenBank/DDBJ databases">
        <authorList>
            <person name="Allen C."/>
            <person name="Tagirdzhanova G."/>
        </authorList>
    </citation>
    <scope>NUCLEOTIDE SEQUENCE [LARGE SCALE GENOMIC DNA]</scope>
</reference>
<keyword evidence="3" id="KW-0560">Oxidoreductase</keyword>
<dbReference type="PANTHER" id="PTHR44229">
    <property type="entry name" value="15-HYDROXYPROSTAGLANDIN DEHYDROGENASE [NAD(+)]"/>
    <property type="match status" value="1"/>
</dbReference>
<dbReference type="EMBL" id="CAWUHC010000074">
    <property type="protein sequence ID" value="CAK7228804.1"/>
    <property type="molecule type" value="Genomic_DNA"/>
</dbReference>
<evidence type="ECO:0000313" key="5">
    <source>
        <dbReference type="EMBL" id="CAK7228804.1"/>
    </source>
</evidence>
<dbReference type="PRINTS" id="PR00080">
    <property type="entry name" value="SDRFAMILY"/>
</dbReference>
<organism evidence="5 6">
    <name type="scientific">Sporothrix bragantina</name>
    <dbReference type="NCBI Taxonomy" id="671064"/>
    <lineage>
        <taxon>Eukaryota</taxon>
        <taxon>Fungi</taxon>
        <taxon>Dikarya</taxon>
        <taxon>Ascomycota</taxon>
        <taxon>Pezizomycotina</taxon>
        <taxon>Sordariomycetes</taxon>
        <taxon>Sordariomycetidae</taxon>
        <taxon>Ophiostomatales</taxon>
        <taxon>Ophiostomataceae</taxon>
        <taxon>Sporothrix</taxon>
    </lineage>
</organism>
<dbReference type="InterPro" id="IPR002347">
    <property type="entry name" value="SDR_fam"/>
</dbReference>
<dbReference type="PROSITE" id="PS00061">
    <property type="entry name" value="ADH_SHORT"/>
    <property type="match status" value="1"/>
</dbReference>
<dbReference type="Pfam" id="PF00106">
    <property type="entry name" value="adh_short"/>
    <property type="match status" value="1"/>
</dbReference>
<evidence type="ECO:0000313" key="6">
    <source>
        <dbReference type="Proteomes" id="UP001642406"/>
    </source>
</evidence>
<sequence length="290" mass="30242">MSNANRVAVVTGGASGIGRAMARYFVDQQYGHVAVLDVNAASGAEVVTELTAASKSAGSATAVRFLECDVGSWASQAAAFRKVFDGCGGRIDVVMANAGISEGGESSLVAEAMSADTDAEPSEPSMRTLNVNLVGTMFTVKLATHYMKKNAPSTSAHGAPPTRGNIVCTASNAGLYPFPVAPVYAASKSGVIGLVRAMALPLERASIQIHGLAPAVLETNIAPSKDLFAKMIMTPMSTLTKGVDEILRGKEPSGGLAEIHGDKVTFRQPQEYVDADSKQNLENFWNLGYA</sequence>
<keyword evidence="6" id="KW-1185">Reference proteome</keyword>
<gene>
    <name evidence="5" type="ORF">SBRCBS47491_007031</name>
</gene>
<dbReference type="PANTHER" id="PTHR44229:SF4">
    <property type="entry name" value="15-HYDROXYPROSTAGLANDIN DEHYDROGENASE [NAD(+)]"/>
    <property type="match status" value="1"/>
</dbReference>
<evidence type="ECO:0008006" key="7">
    <source>
        <dbReference type="Google" id="ProtNLM"/>
    </source>
</evidence>
<dbReference type="SUPFAM" id="SSF51735">
    <property type="entry name" value="NAD(P)-binding Rossmann-fold domains"/>
    <property type="match status" value="1"/>
</dbReference>
<accession>A0ABP0C9W0</accession>
<protein>
    <recommendedName>
        <fullName evidence="7">Short chain dehydrogenase/reductase</fullName>
    </recommendedName>
</protein>
<dbReference type="InterPro" id="IPR020904">
    <property type="entry name" value="Sc_DH/Rdtase_CS"/>
</dbReference>